<dbReference type="AlphaFoldDB" id="G0TVK0"/>
<proteinExistence type="predicted"/>
<dbReference type="EMBL" id="HE573021">
    <property type="protein sequence ID" value="CCC47966.1"/>
    <property type="molecule type" value="Genomic_DNA"/>
</dbReference>
<organism evidence="1">
    <name type="scientific">Trypanosoma vivax (strain Y486)</name>
    <dbReference type="NCBI Taxonomy" id="1055687"/>
    <lineage>
        <taxon>Eukaryota</taxon>
        <taxon>Discoba</taxon>
        <taxon>Euglenozoa</taxon>
        <taxon>Kinetoplastea</taxon>
        <taxon>Metakinetoplastina</taxon>
        <taxon>Trypanosomatida</taxon>
        <taxon>Trypanosomatidae</taxon>
        <taxon>Trypanosoma</taxon>
        <taxon>Duttonella</taxon>
    </lineage>
</organism>
<gene>
    <name evidence="1" type="ORF">TVY486_0501760</name>
</gene>
<reference evidence="1" key="1">
    <citation type="journal article" date="2012" name="Proc. Natl. Acad. Sci. U.S.A.">
        <title>Antigenic diversity is generated by distinct evolutionary mechanisms in African trypanosome species.</title>
        <authorList>
            <person name="Jackson A.P."/>
            <person name="Berry A."/>
            <person name="Aslett M."/>
            <person name="Allison H.C."/>
            <person name="Burton P."/>
            <person name="Vavrova-Anderson J."/>
            <person name="Brown R."/>
            <person name="Browne H."/>
            <person name="Corton N."/>
            <person name="Hauser H."/>
            <person name="Gamble J."/>
            <person name="Gilderthorp R."/>
            <person name="Marcello L."/>
            <person name="McQuillan J."/>
            <person name="Otto T.D."/>
            <person name="Quail M.A."/>
            <person name="Sanders M.J."/>
            <person name="van Tonder A."/>
            <person name="Ginger M.L."/>
            <person name="Field M.C."/>
            <person name="Barry J.D."/>
            <person name="Hertz-Fowler C."/>
            <person name="Berriman M."/>
        </authorList>
    </citation>
    <scope>NUCLEOTIDE SEQUENCE</scope>
    <source>
        <strain evidence="1">Y486</strain>
    </source>
</reference>
<evidence type="ECO:0000313" key="1">
    <source>
        <dbReference type="EMBL" id="CCC47966.1"/>
    </source>
</evidence>
<name>G0TVK0_TRYVY</name>
<sequence length="113" mass="12719">MERQKQATLCDLLPYRGERADGPVREHELAADTFDTETLDEVRPVSQATAEYSQRMVPQVYGKAALAHELRICVCVCGVGGGGALVEICSLWMKRRCHSRFDKLQKHNNSKNK</sequence>
<accession>G0TVK0</accession>
<protein>
    <submittedName>
        <fullName evidence="1">Uncharacterized protein</fullName>
    </submittedName>
</protein>